<dbReference type="Pfam" id="PF14450">
    <property type="entry name" value="FtsA"/>
    <property type="match status" value="1"/>
</dbReference>
<accession>A0A3S9VR71</accession>
<evidence type="ECO:0000256" key="4">
    <source>
        <dbReference type="ARBA" id="ARBA00023306"/>
    </source>
</evidence>
<gene>
    <name evidence="6" type="ORF">D8S85_05240</name>
</gene>
<sequence>MGFVASLDMGSEKMVMALGEKSGSDCRLVGIISIASQGVKRGKIVDKLRAKACIQRLLDRFKSEYEVHIDALNVALSGAWVKQIEDRENIKFSRPKSIDQGDLQEMEKKCRSVVGAGDEEVVDVVPFAYYVDKESEVNPMGVMAKRLDVHYHVYVARSSELRDLRDMFANLGVDKVDFYSMAGAAQKALITAGSDMLNFALLDLGADSINVQVFQDGLVYFDEELPLGCSTIDRDINTAFSINDMEKARKLKEEFGMALRASCKNRKIMIPDTKYCIDSHDLVHVEQSRLEELLEGAIFQMQESGCYEDLDEGILLTGSGCQVAGIEVLLSKLSGHSVGFAKVTSVKADRETSLKNPAYFTAFGLLQCERREVKKPKSGGWFSNFFRE</sequence>
<dbReference type="InterPro" id="IPR050696">
    <property type="entry name" value="FtsA/MreB"/>
</dbReference>
<dbReference type="AlphaFoldDB" id="A0A3S9VR71"/>
<dbReference type="GO" id="GO:0032153">
    <property type="term" value="C:cell division site"/>
    <property type="evidence" value="ECO:0007669"/>
    <property type="project" value="TreeGrafter"/>
</dbReference>
<keyword evidence="4" id="KW-0131">Cell cycle</keyword>
<dbReference type="InterPro" id="IPR043129">
    <property type="entry name" value="ATPase_NBD"/>
</dbReference>
<dbReference type="GO" id="GO:0051301">
    <property type="term" value="P:cell division"/>
    <property type="evidence" value="ECO:0007669"/>
    <property type="project" value="UniProtKB-KW"/>
</dbReference>
<evidence type="ECO:0000256" key="3">
    <source>
        <dbReference type="ARBA" id="ARBA00023136"/>
    </source>
</evidence>
<evidence type="ECO:0000256" key="1">
    <source>
        <dbReference type="ARBA" id="ARBA00022475"/>
    </source>
</evidence>
<reference evidence="6 7" key="1">
    <citation type="submission" date="2018-10" db="EMBL/GenBank/DDBJ databases">
        <title>Butyricimonas faecalis sp. nov., isolated from human faeces and emended description of the genus Butyricimonas.</title>
        <authorList>
            <person name="Le Roy T."/>
            <person name="Van der Smissen P."/>
            <person name="Paquot A."/>
            <person name="Delzenne N."/>
            <person name="Muccioli G."/>
            <person name="Collet J.-F."/>
            <person name="Cani P.D."/>
        </authorList>
    </citation>
    <scope>NUCLEOTIDE SEQUENCE [LARGE SCALE GENOMIC DNA]</scope>
    <source>
        <strain evidence="6 7">H184</strain>
    </source>
</reference>
<proteinExistence type="predicted"/>
<dbReference type="KEGG" id="buy:D8S85_05240"/>
<dbReference type="PANTHER" id="PTHR32432">
    <property type="entry name" value="CELL DIVISION PROTEIN FTSA-RELATED"/>
    <property type="match status" value="1"/>
</dbReference>
<dbReference type="Gene3D" id="3.30.1490.110">
    <property type="match status" value="1"/>
</dbReference>
<name>A0A3S9VR71_9BACT</name>
<evidence type="ECO:0000313" key="6">
    <source>
        <dbReference type="EMBL" id="AZS29017.1"/>
    </source>
</evidence>
<evidence type="ECO:0000313" key="7">
    <source>
        <dbReference type="Proteomes" id="UP000270673"/>
    </source>
</evidence>
<dbReference type="SUPFAM" id="SSF53067">
    <property type="entry name" value="Actin-like ATPase domain"/>
    <property type="match status" value="2"/>
</dbReference>
<protein>
    <submittedName>
        <fullName evidence="6">Cell division protein FtsA</fullName>
    </submittedName>
</protein>
<keyword evidence="3" id="KW-0472">Membrane</keyword>
<dbReference type="InterPro" id="IPR003494">
    <property type="entry name" value="SHS2_FtsA"/>
</dbReference>
<dbReference type="Proteomes" id="UP000270673">
    <property type="component" value="Chromosome"/>
</dbReference>
<keyword evidence="2 6" id="KW-0132">Cell division</keyword>
<evidence type="ECO:0000256" key="2">
    <source>
        <dbReference type="ARBA" id="ARBA00022618"/>
    </source>
</evidence>
<dbReference type="GO" id="GO:0009898">
    <property type="term" value="C:cytoplasmic side of plasma membrane"/>
    <property type="evidence" value="ECO:0007669"/>
    <property type="project" value="TreeGrafter"/>
</dbReference>
<dbReference type="SMART" id="SM00842">
    <property type="entry name" value="FtsA"/>
    <property type="match status" value="1"/>
</dbReference>
<organism evidence="6 7">
    <name type="scientific">Butyricimonas faecalis</name>
    <dbReference type="NCBI Taxonomy" id="2093856"/>
    <lineage>
        <taxon>Bacteria</taxon>
        <taxon>Pseudomonadati</taxon>
        <taxon>Bacteroidota</taxon>
        <taxon>Bacteroidia</taxon>
        <taxon>Bacteroidales</taxon>
        <taxon>Odoribacteraceae</taxon>
        <taxon>Butyricimonas</taxon>
    </lineage>
</organism>
<dbReference type="EMBL" id="CP032819">
    <property type="protein sequence ID" value="AZS29017.1"/>
    <property type="molecule type" value="Genomic_DNA"/>
</dbReference>
<keyword evidence="1" id="KW-1003">Cell membrane</keyword>
<dbReference type="PIRSF" id="PIRSF003101">
    <property type="entry name" value="FtsA"/>
    <property type="match status" value="1"/>
</dbReference>
<evidence type="ECO:0000259" key="5">
    <source>
        <dbReference type="SMART" id="SM00842"/>
    </source>
</evidence>
<dbReference type="Pfam" id="PF02491">
    <property type="entry name" value="SHS2_FTSA"/>
    <property type="match status" value="1"/>
</dbReference>
<dbReference type="PANTHER" id="PTHR32432:SF4">
    <property type="entry name" value="CELL DIVISION PROTEIN FTSA"/>
    <property type="match status" value="1"/>
</dbReference>
<feature type="domain" description="SHS2" evidence="5">
    <location>
        <begin position="4"/>
        <end position="185"/>
    </location>
</feature>
<keyword evidence="7" id="KW-1185">Reference proteome</keyword>
<dbReference type="Gene3D" id="3.30.420.40">
    <property type="match status" value="1"/>
</dbReference>
<dbReference type="InterPro" id="IPR020823">
    <property type="entry name" value="Cell_div_FtsA"/>
</dbReference>